<feature type="domain" description="Flagellin N-terminal" evidence="4">
    <location>
        <begin position="5"/>
        <end position="139"/>
    </location>
</feature>
<keyword evidence="6" id="KW-0969">Cilium</keyword>
<gene>
    <name evidence="6" type="ORF">SAMN05444351_0742</name>
</gene>
<dbReference type="SUPFAM" id="SSF64518">
    <property type="entry name" value="Phase 1 flagellin"/>
    <property type="match status" value="1"/>
</dbReference>
<dbReference type="STRING" id="1070870.SAMN05444351_0742"/>
<dbReference type="GO" id="GO:0071973">
    <property type="term" value="P:bacterial-type flagellum-dependent cell motility"/>
    <property type="evidence" value="ECO:0007669"/>
    <property type="project" value="InterPro"/>
</dbReference>
<reference evidence="6 7" key="1">
    <citation type="submission" date="2016-11" db="EMBL/GenBank/DDBJ databases">
        <authorList>
            <person name="Jaros S."/>
            <person name="Januszkiewicz K."/>
            <person name="Wedrychowicz H."/>
        </authorList>
    </citation>
    <scope>NUCLEOTIDE SEQUENCE [LARGE SCALE GENOMIC DNA]</scope>
    <source>
        <strain evidence="6 7">DSM 45408</strain>
    </source>
</reference>
<dbReference type="PANTHER" id="PTHR42792">
    <property type="entry name" value="FLAGELLIN"/>
    <property type="match status" value="1"/>
</dbReference>
<dbReference type="Pfam" id="PF00700">
    <property type="entry name" value="Flagellin_C"/>
    <property type="match status" value="1"/>
</dbReference>
<protein>
    <submittedName>
        <fullName evidence="6">Flagellar hook-associated protein 3 FlgL</fullName>
    </submittedName>
</protein>
<dbReference type="InterPro" id="IPR013384">
    <property type="entry name" value="Flagell_FlgL"/>
</dbReference>
<evidence type="ECO:0000256" key="2">
    <source>
        <dbReference type="ARBA" id="ARBA00005709"/>
    </source>
</evidence>
<name>A0A1M5ECQ7_9ACTN</name>
<dbReference type="RefSeq" id="WP_073418664.1">
    <property type="nucleotide sequence ID" value="NZ_FQVX01000001.1"/>
</dbReference>
<keyword evidence="6" id="KW-0282">Flagellum</keyword>
<evidence type="ECO:0000259" key="5">
    <source>
        <dbReference type="Pfam" id="PF00700"/>
    </source>
</evidence>
<comment type="similarity">
    <text evidence="2">Belongs to the bacterial flagellin family.</text>
</comment>
<organism evidence="6 7">
    <name type="scientific">Geodermatophilus nigrescens</name>
    <dbReference type="NCBI Taxonomy" id="1070870"/>
    <lineage>
        <taxon>Bacteria</taxon>
        <taxon>Bacillati</taxon>
        <taxon>Actinomycetota</taxon>
        <taxon>Actinomycetes</taxon>
        <taxon>Geodermatophilales</taxon>
        <taxon>Geodermatophilaceae</taxon>
        <taxon>Geodermatophilus</taxon>
    </lineage>
</organism>
<dbReference type="InterPro" id="IPR001492">
    <property type="entry name" value="Flagellin"/>
</dbReference>
<keyword evidence="6" id="KW-0966">Cell projection</keyword>
<accession>A0A1M5ECQ7</accession>
<dbReference type="GO" id="GO:0009424">
    <property type="term" value="C:bacterial-type flagellum hook"/>
    <property type="evidence" value="ECO:0007669"/>
    <property type="project" value="InterPro"/>
</dbReference>
<dbReference type="Gene3D" id="1.20.1330.10">
    <property type="entry name" value="f41 fragment of flagellin, N-terminal domain"/>
    <property type="match status" value="1"/>
</dbReference>
<comment type="subcellular location">
    <subcellularLocation>
        <location evidence="1">Bacterial flagellum</location>
    </subcellularLocation>
</comment>
<keyword evidence="7" id="KW-1185">Reference proteome</keyword>
<dbReference type="AlphaFoldDB" id="A0A1M5ECQ7"/>
<dbReference type="Pfam" id="PF00669">
    <property type="entry name" value="Flagellin_N"/>
    <property type="match status" value="1"/>
</dbReference>
<proteinExistence type="inferred from homology"/>
<dbReference type="InterPro" id="IPR001029">
    <property type="entry name" value="Flagellin_N"/>
</dbReference>
<evidence type="ECO:0000313" key="7">
    <source>
        <dbReference type="Proteomes" id="UP000184471"/>
    </source>
</evidence>
<dbReference type="Proteomes" id="UP000184471">
    <property type="component" value="Unassembled WGS sequence"/>
</dbReference>
<sequence>MRITQRAVAQTALQGLNRNLAEVGRLNQQLTSGKLVSKPSDSPTGVNRAMQIRQDQAATVQYARNVSDAQGRLETTDSALGTVIEQVRRVQTLTLRAANEGAMSESSRTAIATEMRSIRESLIGVANTTIDGQPVFGGVTTGALAYNADGTYAGIGGTGTVPVVPQMRRISANEEVRVDVTGPEAFGDPAGGDLFALVASIADDVVGDTDALPGHIASLDGAMDRLLNAISGVGARATRIETAAQVNTDRQLQLKGQLAGVEDIDLPKTIMELNMVQTSYQAALSATAKIIQPTLVDFLA</sequence>
<keyword evidence="3" id="KW-0975">Bacterial flagellum</keyword>
<dbReference type="GO" id="GO:0005198">
    <property type="term" value="F:structural molecule activity"/>
    <property type="evidence" value="ECO:0007669"/>
    <property type="project" value="InterPro"/>
</dbReference>
<evidence type="ECO:0000256" key="3">
    <source>
        <dbReference type="ARBA" id="ARBA00023143"/>
    </source>
</evidence>
<evidence type="ECO:0000259" key="4">
    <source>
        <dbReference type="Pfam" id="PF00669"/>
    </source>
</evidence>
<evidence type="ECO:0000313" key="6">
    <source>
        <dbReference type="EMBL" id="SHF77018.1"/>
    </source>
</evidence>
<dbReference type="PANTHER" id="PTHR42792:SF1">
    <property type="entry name" value="FLAGELLAR HOOK-ASSOCIATED PROTEIN 3"/>
    <property type="match status" value="1"/>
</dbReference>
<dbReference type="InterPro" id="IPR046358">
    <property type="entry name" value="Flagellin_C"/>
</dbReference>
<feature type="domain" description="Flagellin C-terminal" evidence="5">
    <location>
        <begin position="218"/>
        <end position="299"/>
    </location>
</feature>
<evidence type="ECO:0000256" key="1">
    <source>
        <dbReference type="ARBA" id="ARBA00004365"/>
    </source>
</evidence>
<dbReference type="EMBL" id="FQVX01000001">
    <property type="protein sequence ID" value="SHF77018.1"/>
    <property type="molecule type" value="Genomic_DNA"/>
</dbReference>
<dbReference type="NCBIfam" id="TIGR02550">
    <property type="entry name" value="flagell_flgL"/>
    <property type="match status" value="1"/>
</dbReference>
<dbReference type="OrthoDB" id="9758307at2"/>